<sequence>MAASNKFNELQQIKFDLFQTQDPEIGRFDVIFELEGKRLYAHKLMLNLVSDTFDAMLSDRWTSTDEVIKLKDYTYDQFYQFLTFLYSGECHLTEGNAFSMVDIAEFYQIKLFKEYCDEYLAHVVFTVESVVQFFELSEKYSLIQLKTAAQSFITKNFSSLGNSDAFLKVGKSVVEQIVIDNKDMIKPEVLFEVVFKWAESQVIQKEEIGAMQNRAEAIKTKISDFLGYINFNKMKMSFLLQAVADRLIESIKAYTHGKSSPSSWWNDENYQFPKTINSIKKRNGIDWYLLFPKNGFFGLKHEKDIDDSDYLIAEMIAEEELSQWVLQFFGLHSCGNAIAIMVIFKPYRQRIIQCTGSLGVL</sequence>
<keyword evidence="2" id="KW-1185">Reference proteome</keyword>
<dbReference type="PROSITE" id="PS50097">
    <property type="entry name" value="BTB"/>
    <property type="match status" value="1"/>
</dbReference>
<dbReference type="Gene3D" id="1.25.40.420">
    <property type="match status" value="1"/>
</dbReference>
<accession>A0A914QAW6</accession>
<organism evidence="2 3">
    <name type="scientific">Panagrolaimus davidi</name>
    <dbReference type="NCBI Taxonomy" id="227884"/>
    <lineage>
        <taxon>Eukaryota</taxon>
        <taxon>Metazoa</taxon>
        <taxon>Ecdysozoa</taxon>
        <taxon>Nematoda</taxon>
        <taxon>Chromadorea</taxon>
        <taxon>Rhabditida</taxon>
        <taxon>Tylenchina</taxon>
        <taxon>Panagrolaimomorpha</taxon>
        <taxon>Panagrolaimoidea</taxon>
        <taxon>Panagrolaimidae</taxon>
        <taxon>Panagrolaimus</taxon>
    </lineage>
</organism>
<dbReference type="Pfam" id="PF00651">
    <property type="entry name" value="BTB"/>
    <property type="match status" value="1"/>
</dbReference>
<dbReference type="SMART" id="SM00875">
    <property type="entry name" value="BACK"/>
    <property type="match status" value="1"/>
</dbReference>
<dbReference type="WBParaSite" id="PDA_v2.g26353.t1">
    <property type="protein sequence ID" value="PDA_v2.g26353.t1"/>
    <property type="gene ID" value="PDA_v2.g26353"/>
</dbReference>
<proteinExistence type="predicted"/>
<dbReference type="PANTHER" id="PTHR45632">
    <property type="entry name" value="LD33804P"/>
    <property type="match status" value="1"/>
</dbReference>
<dbReference type="SMART" id="SM00225">
    <property type="entry name" value="BTB"/>
    <property type="match status" value="1"/>
</dbReference>
<evidence type="ECO:0000313" key="2">
    <source>
        <dbReference type="Proteomes" id="UP000887578"/>
    </source>
</evidence>
<dbReference type="InterPro" id="IPR011705">
    <property type="entry name" value="BACK"/>
</dbReference>
<dbReference type="Gene3D" id="3.30.710.10">
    <property type="entry name" value="Potassium Channel Kv1.1, Chain A"/>
    <property type="match status" value="1"/>
</dbReference>
<evidence type="ECO:0000259" key="1">
    <source>
        <dbReference type="PROSITE" id="PS50097"/>
    </source>
</evidence>
<protein>
    <submittedName>
        <fullName evidence="3">BTB domain-containing protein</fullName>
    </submittedName>
</protein>
<dbReference type="InterPro" id="IPR000210">
    <property type="entry name" value="BTB/POZ_dom"/>
</dbReference>
<dbReference type="AlphaFoldDB" id="A0A914QAW6"/>
<feature type="domain" description="BTB" evidence="1">
    <location>
        <begin position="28"/>
        <end position="94"/>
    </location>
</feature>
<name>A0A914QAW6_9BILA</name>
<reference evidence="3" key="1">
    <citation type="submission" date="2022-11" db="UniProtKB">
        <authorList>
            <consortium name="WormBaseParasite"/>
        </authorList>
    </citation>
    <scope>IDENTIFICATION</scope>
</reference>
<dbReference type="SUPFAM" id="SSF54695">
    <property type="entry name" value="POZ domain"/>
    <property type="match status" value="1"/>
</dbReference>
<dbReference type="InterPro" id="IPR011333">
    <property type="entry name" value="SKP1/BTB/POZ_sf"/>
</dbReference>
<dbReference type="Proteomes" id="UP000887578">
    <property type="component" value="Unplaced"/>
</dbReference>
<dbReference type="CDD" id="cd18186">
    <property type="entry name" value="BTB_POZ_ZBTB_KLHL-like"/>
    <property type="match status" value="1"/>
</dbReference>
<dbReference type="CDD" id="cd14733">
    <property type="entry name" value="BACK"/>
    <property type="match status" value="1"/>
</dbReference>
<evidence type="ECO:0000313" key="3">
    <source>
        <dbReference type="WBParaSite" id="PDA_v2.g26353.t1"/>
    </source>
</evidence>
<dbReference type="Pfam" id="PF07707">
    <property type="entry name" value="BACK"/>
    <property type="match status" value="1"/>
</dbReference>